<organism evidence="1 2">
    <name type="scientific">Halapricum desulfuricans</name>
    <dbReference type="NCBI Taxonomy" id="2841257"/>
    <lineage>
        <taxon>Archaea</taxon>
        <taxon>Methanobacteriati</taxon>
        <taxon>Methanobacteriota</taxon>
        <taxon>Stenosarchaea group</taxon>
        <taxon>Halobacteria</taxon>
        <taxon>Halobacteriales</taxon>
        <taxon>Haloarculaceae</taxon>
        <taxon>Halapricum</taxon>
    </lineage>
</organism>
<dbReference type="EMBL" id="CP064787">
    <property type="protein sequence ID" value="QSG06371.1"/>
    <property type="molecule type" value="Genomic_DNA"/>
</dbReference>
<name>A0A897N1I6_9EURY</name>
<proteinExistence type="predicted"/>
<evidence type="ECO:0000313" key="1">
    <source>
        <dbReference type="EMBL" id="QSG06371.1"/>
    </source>
</evidence>
<protein>
    <submittedName>
        <fullName evidence="1">Uncharacterized protein</fullName>
    </submittedName>
</protein>
<reference evidence="1" key="1">
    <citation type="submission" date="2020-11" db="EMBL/GenBank/DDBJ databases">
        <title>Carbohydrate-dependent, anaerobic sulfur respiration: A novel catabolism in halophilic archaea.</title>
        <authorList>
            <person name="Sorokin D.Y."/>
            <person name="Messina E."/>
            <person name="Smedile F."/>
            <person name="La Cono V."/>
            <person name="Hallsworth J.E."/>
            <person name="Yakimov M.M."/>
        </authorList>
    </citation>
    <scope>NUCLEOTIDE SEQUENCE</scope>
    <source>
        <strain evidence="1">HSR12-1</strain>
    </source>
</reference>
<evidence type="ECO:0000313" key="2">
    <source>
        <dbReference type="Proteomes" id="UP000663525"/>
    </source>
</evidence>
<accession>A0A897N1I6</accession>
<dbReference type="Proteomes" id="UP000663525">
    <property type="component" value="Chromosome"/>
</dbReference>
<dbReference type="AlphaFoldDB" id="A0A897N1I6"/>
<gene>
    <name evidence="1" type="ORF">HSR121_2039</name>
</gene>
<dbReference type="RefSeq" id="WP_229112818.1">
    <property type="nucleotide sequence ID" value="NZ_CP064787.1"/>
</dbReference>
<dbReference type="GeneID" id="68855609"/>
<sequence>MSQPTPRTYTYRIPIDDRKALRKINVLDSLHADYWIDKIDKRRHVPTAGNGRHFGYVFYQSKEHFDYDRNELVGGTIPGLHKYRYSLDWEPFPEDSLLEMRNANGGGTRIRGERFVGFSDPRLSDYVKIDTTVPWTPTEIKKMFDGEPVPNKVEYGHKIPEIDADTAQKLLRGLLEEAKQDGIEAAYESLHEYVENCDHDHVVTTDRKYGDVAYCEDCGHGWDAHDFEYERADLTVVGSV</sequence>